<keyword evidence="9" id="KW-0391">Immunity</keyword>
<keyword evidence="10" id="KW-0395">Inflammatory response</keyword>
<dbReference type="InterPro" id="IPR029495">
    <property type="entry name" value="NACHT-assoc"/>
</dbReference>
<dbReference type="KEGG" id="nfu:107377085"/>
<dbReference type="OMA" id="HQGLENK"/>
<dbReference type="GO" id="GO:0006954">
    <property type="term" value="P:inflammatory response"/>
    <property type="evidence" value="ECO:0007669"/>
    <property type="project" value="UniProtKB-KW"/>
</dbReference>
<evidence type="ECO:0000256" key="1">
    <source>
        <dbReference type="ARBA" id="ARBA00004110"/>
    </source>
</evidence>
<keyword evidence="6" id="KW-0378">Hydrolase</keyword>
<keyword evidence="7" id="KW-0067">ATP-binding</keyword>
<dbReference type="EMBL" id="JAAVVJ010000001">
    <property type="protein sequence ID" value="KAF7230032.1"/>
    <property type="molecule type" value="Genomic_DNA"/>
</dbReference>
<dbReference type="SUPFAM" id="SSF52540">
    <property type="entry name" value="P-loop containing nucleoside triphosphate hydrolases"/>
    <property type="match status" value="1"/>
</dbReference>
<dbReference type="SUPFAM" id="SSF47986">
    <property type="entry name" value="DEATH domain"/>
    <property type="match status" value="1"/>
</dbReference>
<dbReference type="PANTHER" id="PTHR45690">
    <property type="entry name" value="NACHT, LRR AND PYD DOMAINS-CONTAINING PROTEIN 12"/>
    <property type="match status" value="1"/>
</dbReference>
<evidence type="ECO:0000259" key="12">
    <source>
        <dbReference type="PROSITE" id="PS50209"/>
    </source>
</evidence>
<accession>A0A9D3C0N3</accession>
<protein>
    <submittedName>
        <fullName evidence="14">LRR and PYD domains-containing protein 3-like</fullName>
    </submittedName>
</protein>
<evidence type="ECO:0000256" key="11">
    <source>
        <dbReference type="ARBA" id="ARBA00023233"/>
    </source>
</evidence>
<dbReference type="InterPro" id="IPR001315">
    <property type="entry name" value="CARD"/>
</dbReference>
<dbReference type="GO" id="GO:0061702">
    <property type="term" value="C:canonical inflammasome complex"/>
    <property type="evidence" value="ECO:0007669"/>
    <property type="project" value="UniProtKB-SubCell"/>
</dbReference>
<dbReference type="GO" id="GO:0042981">
    <property type="term" value="P:regulation of apoptotic process"/>
    <property type="evidence" value="ECO:0007669"/>
    <property type="project" value="InterPro"/>
</dbReference>
<keyword evidence="5" id="KW-0547">Nucleotide-binding</keyword>
<evidence type="ECO:0000256" key="6">
    <source>
        <dbReference type="ARBA" id="ARBA00022801"/>
    </source>
</evidence>
<dbReference type="OrthoDB" id="120976at2759"/>
<dbReference type="InterPro" id="IPR050637">
    <property type="entry name" value="NLRP_innate_immun_reg"/>
</dbReference>
<comment type="subcellular location">
    <subcellularLocation>
        <location evidence="1">Inflammasome</location>
    </subcellularLocation>
</comment>
<evidence type="ECO:0000256" key="2">
    <source>
        <dbReference type="ARBA" id="ARBA00022490"/>
    </source>
</evidence>
<evidence type="ECO:0000256" key="4">
    <source>
        <dbReference type="ARBA" id="ARBA00022737"/>
    </source>
</evidence>
<keyword evidence="4" id="KW-0677">Repeat</keyword>
<dbReference type="Pfam" id="PF17779">
    <property type="entry name" value="WHD_NOD2"/>
    <property type="match status" value="1"/>
</dbReference>
<evidence type="ECO:0000259" key="13">
    <source>
        <dbReference type="PROSITE" id="PS50837"/>
    </source>
</evidence>
<keyword evidence="11" id="KW-1271">Inflammasome</keyword>
<dbReference type="PANTHER" id="PTHR45690:SF19">
    <property type="entry name" value="NACHT, LRR AND PYD DOMAINS-CONTAINING PROTEIN 3"/>
    <property type="match status" value="1"/>
</dbReference>
<dbReference type="AlphaFoldDB" id="A0A9D3C0N3"/>
<dbReference type="Gene3D" id="3.40.50.300">
    <property type="entry name" value="P-loop containing nucleotide triphosphate hydrolases"/>
    <property type="match status" value="1"/>
</dbReference>
<dbReference type="InterPro" id="IPR041267">
    <property type="entry name" value="NLRP_HD2"/>
</dbReference>
<sequence>MVEIDACSSCLTALRVLRVSLVDELEGQIDSLLEVLVSQEVFTRDDREDVLCQPGPRARVRKVLDILECKGEEATKIFFTVRSHHQNPTSQCPSSDYNKVQQKHKDVLRRRSESMLFYNSRHGEKVLFSEHYVNLVLVDGHQGLENKRHEVLTFGQKRLLLQQKSPLQKKITPSQLFSRRTGKRPVKKVLVMGVAGIGKTVLVQKILFDFGGSNDYLSFDFVLHLNFRDLNLIDKPTSLRELVLRKNRHLVKELDRILANDDKLLIILDGFDEFRHYRSCNADVFVTEPEEEAGVTEILGSLLQGELLPNASVMLTSRPTAISHVPVGCIDRFVLIAGFSFTEAQDFFLRYFEDTALADCMFSVVSANELMLTHTYIPAFCNIVCCILKESKILGAESPKTMTDIYMQYLVALLHSHTQVRTEACLKDPKAGSIQQLSEDVLKLGRLAFQRLMEHQTLFYGSDRDVAALEGCSLVSTFLDKTIAQEPGCTEEVFSFAHLTIQEFFAALYCAVTDQPLPDALQSKANPAEHTSNGDLDLFSRFLSGVLSERNSSFLSRKVGLCCLKEKVELYRQKVITDLKMLCENGTHILNSLHCFFEQQDPSSASKVEPNMLRVNVSDETLSPMDYNAIKYFLNLTKGRIFELDLTGTGVNGDSLRGIQSLLPRCERLWLGDNNLDMDAIQVIADTLRVSDNITHLGLGWSNIADEELEALSNAIRVKRRLQELWMEGNRVSYKGLFSLSDLTPFPLKNIVAIWNDLYDPEPESLCSQESIAVNFTDDEMWDEWGKWVLQRCEVSSNEKLVTVLRNVCNTSIDCVEDQRAKTFYNQLSQLIKKRIECCTEDDLCKKLKKFESILNI</sequence>
<evidence type="ECO:0000256" key="8">
    <source>
        <dbReference type="ARBA" id="ARBA00022843"/>
    </source>
</evidence>
<dbReference type="Pfam" id="PF05729">
    <property type="entry name" value="NACHT"/>
    <property type="match status" value="1"/>
</dbReference>
<evidence type="ECO:0000313" key="14">
    <source>
        <dbReference type="EMBL" id="KAF7230032.1"/>
    </source>
</evidence>
<dbReference type="GO" id="GO:0005524">
    <property type="term" value="F:ATP binding"/>
    <property type="evidence" value="ECO:0007669"/>
    <property type="project" value="UniProtKB-KW"/>
</dbReference>
<evidence type="ECO:0000256" key="9">
    <source>
        <dbReference type="ARBA" id="ARBA00022859"/>
    </source>
</evidence>
<dbReference type="InterPro" id="IPR007111">
    <property type="entry name" value="NACHT_NTPase"/>
</dbReference>
<dbReference type="InterPro" id="IPR011029">
    <property type="entry name" value="DEATH-like_dom_sf"/>
</dbReference>
<evidence type="ECO:0000256" key="10">
    <source>
        <dbReference type="ARBA" id="ARBA00023198"/>
    </source>
</evidence>
<evidence type="ECO:0000313" key="15">
    <source>
        <dbReference type="Proteomes" id="UP000822369"/>
    </source>
</evidence>
<keyword evidence="8" id="KW-0832">Ubl conjugation</keyword>
<dbReference type="Pfam" id="PF14484">
    <property type="entry name" value="FISNA"/>
    <property type="match status" value="1"/>
</dbReference>
<organism evidence="14 15">
    <name type="scientific">Nothobranchius furzeri</name>
    <name type="common">Turquoise killifish</name>
    <dbReference type="NCBI Taxonomy" id="105023"/>
    <lineage>
        <taxon>Eukaryota</taxon>
        <taxon>Metazoa</taxon>
        <taxon>Chordata</taxon>
        <taxon>Craniata</taxon>
        <taxon>Vertebrata</taxon>
        <taxon>Euteleostomi</taxon>
        <taxon>Actinopterygii</taxon>
        <taxon>Neopterygii</taxon>
        <taxon>Teleostei</taxon>
        <taxon>Neoteleostei</taxon>
        <taxon>Acanthomorphata</taxon>
        <taxon>Ovalentaria</taxon>
        <taxon>Atherinomorphae</taxon>
        <taxon>Cyprinodontiformes</taxon>
        <taxon>Nothobranchiidae</taxon>
        <taxon>Nothobranchius</taxon>
    </lineage>
</organism>
<proteinExistence type="predicted"/>
<name>A0A9D3C0N3_NOTFU</name>
<dbReference type="Pfam" id="PF17776">
    <property type="entry name" value="NLRC4_HD2"/>
    <property type="match status" value="1"/>
</dbReference>
<dbReference type="CDD" id="cd01671">
    <property type="entry name" value="CARD"/>
    <property type="match status" value="1"/>
</dbReference>
<dbReference type="InterPro" id="IPR027417">
    <property type="entry name" value="P-loop_NTPase"/>
</dbReference>
<dbReference type="GO" id="GO:0045087">
    <property type="term" value="P:innate immune response"/>
    <property type="evidence" value="ECO:0007669"/>
    <property type="project" value="UniProtKB-KW"/>
</dbReference>
<keyword evidence="2" id="KW-0963">Cytoplasm</keyword>
<feature type="domain" description="NACHT" evidence="13">
    <location>
        <begin position="187"/>
        <end position="321"/>
    </location>
</feature>
<dbReference type="InterPro" id="IPR041075">
    <property type="entry name" value="NOD1/2_WH"/>
</dbReference>
<dbReference type="SMART" id="SM01288">
    <property type="entry name" value="FISNA"/>
    <property type="match status" value="1"/>
</dbReference>
<dbReference type="InterPro" id="IPR032675">
    <property type="entry name" value="LRR_dom_sf"/>
</dbReference>
<dbReference type="Gene3D" id="3.80.10.10">
    <property type="entry name" value="Ribonuclease Inhibitor"/>
    <property type="match status" value="1"/>
</dbReference>
<evidence type="ECO:0000256" key="7">
    <source>
        <dbReference type="ARBA" id="ARBA00022840"/>
    </source>
</evidence>
<reference evidence="14" key="1">
    <citation type="submission" date="2020-03" db="EMBL/GenBank/DDBJ databases">
        <title>Intra-Species Differences in Population Size shape Life History and Genome Evolution.</title>
        <authorList>
            <person name="Willemsen D."/>
            <person name="Cui R."/>
            <person name="Valenzano D.R."/>
        </authorList>
    </citation>
    <scope>NUCLEOTIDE SEQUENCE</scope>
    <source>
        <strain evidence="14">GRZ</strain>
        <tissue evidence="14">Whole</tissue>
    </source>
</reference>
<dbReference type="SUPFAM" id="SSF52047">
    <property type="entry name" value="RNI-like"/>
    <property type="match status" value="1"/>
</dbReference>
<dbReference type="Gene3D" id="1.10.533.10">
    <property type="entry name" value="Death Domain, Fas"/>
    <property type="match status" value="1"/>
</dbReference>
<dbReference type="Proteomes" id="UP000822369">
    <property type="component" value="Chromosome 1"/>
</dbReference>
<gene>
    <name evidence="14" type="ORF">G4P62_003890</name>
</gene>
<dbReference type="PROSITE" id="PS50837">
    <property type="entry name" value="NACHT"/>
    <property type="match status" value="1"/>
</dbReference>
<dbReference type="PROSITE" id="PS50209">
    <property type="entry name" value="CARD"/>
    <property type="match status" value="1"/>
</dbReference>
<evidence type="ECO:0000256" key="3">
    <source>
        <dbReference type="ARBA" id="ARBA00022588"/>
    </source>
</evidence>
<comment type="caution">
    <text evidence="14">The sequence shown here is derived from an EMBL/GenBank/DDBJ whole genome shotgun (WGS) entry which is preliminary data.</text>
</comment>
<evidence type="ECO:0000256" key="5">
    <source>
        <dbReference type="ARBA" id="ARBA00022741"/>
    </source>
</evidence>
<feature type="domain" description="CARD" evidence="12">
    <location>
        <begin position="14"/>
        <end position="79"/>
    </location>
</feature>
<keyword evidence="3" id="KW-0399">Innate immunity</keyword>
<dbReference type="Pfam" id="PF00619">
    <property type="entry name" value="CARD"/>
    <property type="match status" value="1"/>
</dbReference>